<comment type="subcellular location">
    <subcellularLocation>
        <location evidence="1">Cell inner membrane</location>
    </subcellularLocation>
</comment>
<dbReference type="CDD" id="cd03224">
    <property type="entry name" value="ABC_TM1139_LivF_branched"/>
    <property type="match status" value="1"/>
</dbReference>
<name>A0ABX1DQ94_9HYPH</name>
<dbReference type="Gene3D" id="3.40.50.300">
    <property type="entry name" value="P-loop containing nucleotide triphosphate hydrolases"/>
    <property type="match status" value="1"/>
</dbReference>
<accession>A0ABX1DQ94</accession>
<dbReference type="InterPro" id="IPR027417">
    <property type="entry name" value="P-loop_NTPase"/>
</dbReference>
<evidence type="ECO:0000256" key="4">
    <source>
        <dbReference type="ARBA" id="ARBA00022741"/>
    </source>
</evidence>
<dbReference type="EMBL" id="JAAVLN010000003">
    <property type="protein sequence ID" value="NKC05115.1"/>
    <property type="molecule type" value="Genomic_DNA"/>
</dbReference>
<dbReference type="Pfam" id="PF00005">
    <property type="entry name" value="ABC_tran"/>
    <property type="match status" value="1"/>
</dbReference>
<evidence type="ECO:0000313" key="10">
    <source>
        <dbReference type="Proteomes" id="UP000704467"/>
    </source>
</evidence>
<gene>
    <name evidence="9" type="ORF">HED55_23960</name>
</gene>
<comment type="similarity">
    <text evidence="2">Belongs to the ABC transporter superfamily.</text>
</comment>
<dbReference type="PROSITE" id="PS00211">
    <property type="entry name" value="ABC_TRANSPORTER_1"/>
    <property type="match status" value="1"/>
</dbReference>
<feature type="domain" description="ABC transporter" evidence="8">
    <location>
        <begin position="7"/>
        <end position="238"/>
    </location>
</feature>
<evidence type="ECO:0000256" key="5">
    <source>
        <dbReference type="ARBA" id="ARBA00022840"/>
    </source>
</evidence>
<dbReference type="GO" id="GO:0005524">
    <property type="term" value="F:ATP binding"/>
    <property type="evidence" value="ECO:0007669"/>
    <property type="project" value="UniProtKB-KW"/>
</dbReference>
<feature type="domain" description="Cyclic nucleotide-binding" evidence="7">
    <location>
        <begin position="203"/>
        <end position="247"/>
    </location>
</feature>
<evidence type="ECO:0000256" key="3">
    <source>
        <dbReference type="ARBA" id="ARBA00022448"/>
    </source>
</evidence>
<dbReference type="PANTHER" id="PTHR43820">
    <property type="entry name" value="HIGH-AFFINITY BRANCHED-CHAIN AMINO ACID TRANSPORT ATP-BINDING PROTEIN LIVF"/>
    <property type="match status" value="1"/>
</dbReference>
<dbReference type="Proteomes" id="UP000704467">
    <property type="component" value="Unassembled WGS sequence"/>
</dbReference>
<dbReference type="RefSeq" id="WP_138784245.1">
    <property type="nucleotide sequence ID" value="NZ_JBHEEQ010000012.1"/>
</dbReference>
<dbReference type="PROSITE" id="PS50893">
    <property type="entry name" value="ABC_TRANSPORTER_2"/>
    <property type="match status" value="1"/>
</dbReference>
<evidence type="ECO:0000256" key="6">
    <source>
        <dbReference type="ARBA" id="ARBA00022970"/>
    </source>
</evidence>
<reference evidence="9 10" key="1">
    <citation type="submission" date="2020-03" db="EMBL/GenBank/DDBJ databases">
        <title>Whole genome sequencing of clinical and environmental type strains of Ochrobactrum.</title>
        <authorList>
            <person name="Dharne M."/>
        </authorList>
    </citation>
    <scope>NUCLEOTIDE SEQUENCE [LARGE SCALE GENOMIC DNA]</scope>
    <source>
        <strain evidence="9 10">CIP 109452</strain>
    </source>
</reference>
<evidence type="ECO:0000256" key="2">
    <source>
        <dbReference type="ARBA" id="ARBA00005417"/>
    </source>
</evidence>
<dbReference type="InterPro" id="IPR003593">
    <property type="entry name" value="AAA+_ATPase"/>
</dbReference>
<evidence type="ECO:0000259" key="8">
    <source>
        <dbReference type="PROSITE" id="PS50893"/>
    </source>
</evidence>
<organism evidence="9 10">
    <name type="scientific">Brucella haematophila</name>
    <dbReference type="NCBI Taxonomy" id="419474"/>
    <lineage>
        <taxon>Bacteria</taxon>
        <taxon>Pseudomonadati</taxon>
        <taxon>Pseudomonadota</taxon>
        <taxon>Alphaproteobacteria</taxon>
        <taxon>Hyphomicrobiales</taxon>
        <taxon>Brucellaceae</taxon>
        <taxon>Brucella/Ochrobactrum group</taxon>
        <taxon>Brucella</taxon>
    </lineage>
</organism>
<evidence type="ECO:0000256" key="1">
    <source>
        <dbReference type="ARBA" id="ARBA00004533"/>
    </source>
</evidence>
<protein>
    <submittedName>
        <fullName evidence="9">ABC transporter ATP-binding protein</fullName>
    </submittedName>
</protein>
<dbReference type="InterPro" id="IPR003439">
    <property type="entry name" value="ABC_transporter-like_ATP-bd"/>
</dbReference>
<dbReference type="SUPFAM" id="SSF52540">
    <property type="entry name" value="P-loop containing nucleoside triphosphate hydrolases"/>
    <property type="match status" value="1"/>
</dbReference>
<evidence type="ECO:0000313" key="9">
    <source>
        <dbReference type="EMBL" id="NKC05115.1"/>
    </source>
</evidence>
<proteinExistence type="inferred from homology"/>
<keyword evidence="4" id="KW-0547">Nucleotide-binding</keyword>
<keyword evidence="6" id="KW-0029">Amino-acid transport</keyword>
<keyword evidence="5 9" id="KW-0067">ATP-binding</keyword>
<sequence>MRSGNLLEIEKLSAGYGRKQILSDVNLGLNKGEIVVIVGPNGAGKTTLLSAISGACQIFGGSVTYHGENITRKRPDFIVRRGLAHAPEGRQIFHRLTVEENLVAAHVGRGERSFEALRTEVFDLFPILKERRNGSALRLSGGQQQMLAIGRAIMQEPELLLLDEPSLGLAPKIITQIFKIVLEMASNGMSILLVEQNVRLALEIADHIYVLEGGRMRLNGSSEEVAHHPELTHLYLGTAVGEHALTI</sequence>
<dbReference type="InterPro" id="IPR017871">
    <property type="entry name" value="ABC_transporter-like_CS"/>
</dbReference>
<evidence type="ECO:0000259" key="7">
    <source>
        <dbReference type="PROSITE" id="PS50042"/>
    </source>
</evidence>
<keyword evidence="10" id="KW-1185">Reference proteome</keyword>
<dbReference type="InterPro" id="IPR000595">
    <property type="entry name" value="cNMP-bd_dom"/>
</dbReference>
<dbReference type="PROSITE" id="PS50042">
    <property type="entry name" value="CNMP_BINDING_3"/>
    <property type="match status" value="1"/>
</dbReference>
<comment type="caution">
    <text evidence="9">The sequence shown here is derived from an EMBL/GenBank/DDBJ whole genome shotgun (WGS) entry which is preliminary data.</text>
</comment>
<dbReference type="SMART" id="SM00382">
    <property type="entry name" value="AAA"/>
    <property type="match status" value="1"/>
</dbReference>
<dbReference type="PANTHER" id="PTHR43820:SF4">
    <property type="entry name" value="HIGH-AFFINITY BRANCHED-CHAIN AMINO ACID TRANSPORT ATP-BINDING PROTEIN LIVF"/>
    <property type="match status" value="1"/>
</dbReference>
<keyword evidence="3" id="KW-0813">Transport</keyword>
<dbReference type="InterPro" id="IPR052156">
    <property type="entry name" value="BCAA_Transport_ATP-bd_LivF"/>
</dbReference>